<gene>
    <name evidence="7" type="ORF">FD09_GL002132</name>
</gene>
<sequence>MDYAWDQWHELINRYHPDILWSDIGYPVDPRLPQLFKDFYQAVPEGMVNDRWGSYPNWLRHSFNKPLFNLGAKIVTGRSNKGKDTPPLYYDYRTLEYTADWHGTDYFETTRGMDKSFGYNQYSRPQDYITADEVRQIVAKVRPQKGRLLLNVGPEKDGSIPPYQEKILRDLAAQQP</sequence>
<dbReference type="EC" id="3.2.1.51" evidence="2"/>
<dbReference type="STRING" id="1423792.FD09_GL002132"/>
<dbReference type="Pfam" id="PF01120">
    <property type="entry name" value="Alpha_L_fucos"/>
    <property type="match status" value="1"/>
</dbReference>
<dbReference type="EMBL" id="AZEC01000004">
    <property type="protein sequence ID" value="KRL13305.1"/>
    <property type="molecule type" value="Genomic_DNA"/>
</dbReference>
<evidence type="ECO:0000313" key="7">
    <source>
        <dbReference type="EMBL" id="KRL13305.1"/>
    </source>
</evidence>
<evidence type="ECO:0000256" key="4">
    <source>
        <dbReference type="ARBA" id="ARBA00022801"/>
    </source>
</evidence>
<comment type="caution">
    <text evidence="7">The sequence shown here is derived from an EMBL/GenBank/DDBJ whole genome shotgun (WGS) entry which is preliminary data.</text>
</comment>
<dbReference type="SUPFAM" id="SSF51445">
    <property type="entry name" value="(Trans)glycosidases"/>
    <property type="match status" value="1"/>
</dbReference>
<organism evidence="7 8">
    <name type="scientific">Schleiferilactobacillus perolens DSM 12744</name>
    <dbReference type="NCBI Taxonomy" id="1423792"/>
    <lineage>
        <taxon>Bacteria</taxon>
        <taxon>Bacillati</taxon>
        <taxon>Bacillota</taxon>
        <taxon>Bacilli</taxon>
        <taxon>Lactobacillales</taxon>
        <taxon>Lactobacillaceae</taxon>
        <taxon>Schleiferilactobacillus</taxon>
    </lineage>
</organism>
<dbReference type="GO" id="GO:0004560">
    <property type="term" value="F:alpha-L-fucosidase activity"/>
    <property type="evidence" value="ECO:0007669"/>
    <property type="project" value="InterPro"/>
</dbReference>
<evidence type="ECO:0000259" key="6">
    <source>
        <dbReference type="Pfam" id="PF01120"/>
    </source>
</evidence>
<reference evidence="7 8" key="1">
    <citation type="journal article" date="2015" name="Genome Announc.">
        <title>Expanding the biotechnology potential of lactobacilli through comparative genomics of 213 strains and associated genera.</title>
        <authorList>
            <person name="Sun Z."/>
            <person name="Harris H.M."/>
            <person name="McCann A."/>
            <person name="Guo C."/>
            <person name="Argimon S."/>
            <person name="Zhang W."/>
            <person name="Yang X."/>
            <person name="Jeffery I.B."/>
            <person name="Cooney J.C."/>
            <person name="Kagawa T.F."/>
            <person name="Liu W."/>
            <person name="Song Y."/>
            <person name="Salvetti E."/>
            <person name="Wrobel A."/>
            <person name="Rasinkangas P."/>
            <person name="Parkhill J."/>
            <person name="Rea M.C."/>
            <person name="O'Sullivan O."/>
            <person name="Ritari J."/>
            <person name="Douillard F.P."/>
            <person name="Paul Ross R."/>
            <person name="Yang R."/>
            <person name="Briner A.E."/>
            <person name="Felis G.E."/>
            <person name="de Vos W.M."/>
            <person name="Barrangou R."/>
            <person name="Klaenhammer T.R."/>
            <person name="Caufield P.W."/>
            <person name="Cui Y."/>
            <person name="Zhang H."/>
            <person name="O'Toole P.W."/>
        </authorList>
    </citation>
    <scope>NUCLEOTIDE SEQUENCE [LARGE SCALE GENOMIC DNA]</scope>
    <source>
        <strain evidence="7 8">DSM 12744</strain>
    </source>
</reference>
<dbReference type="GO" id="GO:0016139">
    <property type="term" value="P:glycoside catabolic process"/>
    <property type="evidence" value="ECO:0007669"/>
    <property type="project" value="TreeGrafter"/>
</dbReference>
<keyword evidence="8" id="KW-1185">Reference proteome</keyword>
<feature type="domain" description="Glycoside hydrolase family 29 N-terminal" evidence="6">
    <location>
        <begin position="3"/>
        <end position="172"/>
    </location>
</feature>
<evidence type="ECO:0000256" key="1">
    <source>
        <dbReference type="ARBA" id="ARBA00007951"/>
    </source>
</evidence>
<dbReference type="Gene3D" id="3.20.20.80">
    <property type="entry name" value="Glycosidases"/>
    <property type="match status" value="1"/>
</dbReference>
<dbReference type="InterPro" id="IPR057739">
    <property type="entry name" value="Glyco_hydro_29_N"/>
</dbReference>
<evidence type="ECO:0000256" key="3">
    <source>
        <dbReference type="ARBA" id="ARBA00022729"/>
    </source>
</evidence>
<dbReference type="InterPro" id="IPR017853">
    <property type="entry name" value="GH"/>
</dbReference>
<dbReference type="PATRIC" id="fig|1423792.3.peg.2174"/>
<keyword evidence="3" id="KW-0732">Signal</keyword>
<evidence type="ECO:0000256" key="2">
    <source>
        <dbReference type="ARBA" id="ARBA00012662"/>
    </source>
</evidence>
<keyword evidence="4" id="KW-0378">Hydrolase</keyword>
<dbReference type="InterPro" id="IPR000933">
    <property type="entry name" value="Glyco_hydro_29"/>
</dbReference>
<proteinExistence type="inferred from homology"/>
<dbReference type="Proteomes" id="UP000051330">
    <property type="component" value="Unassembled WGS sequence"/>
</dbReference>
<protein>
    <recommendedName>
        <fullName evidence="2">alpha-L-fucosidase</fullName>
        <ecNumber evidence="2">3.2.1.51</ecNumber>
    </recommendedName>
</protein>
<dbReference type="PANTHER" id="PTHR10030">
    <property type="entry name" value="ALPHA-L-FUCOSIDASE"/>
    <property type="match status" value="1"/>
</dbReference>
<dbReference type="PANTHER" id="PTHR10030:SF37">
    <property type="entry name" value="ALPHA-L-FUCOSIDASE-RELATED"/>
    <property type="match status" value="1"/>
</dbReference>
<dbReference type="GO" id="GO:0005764">
    <property type="term" value="C:lysosome"/>
    <property type="evidence" value="ECO:0007669"/>
    <property type="project" value="TreeGrafter"/>
</dbReference>
<keyword evidence="5" id="KW-0326">Glycosidase</keyword>
<evidence type="ECO:0000313" key="8">
    <source>
        <dbReference type="Proteomes" id="UP000051330"/>
    </source>
</evidence>
<name>A0A0R1N0L0_9LACO</name>
<evidence type="ECO:0000256" key="5">
    <source>
        <dbReference type="ARBA" id="ARBA00023295"/>
    </source>
</evidence>
<accession>A0A0R1N0L0</accession>
<comment type="similarity">
    <text evidence="1">Belongs to the glycosyl hydrolase 29 family.</text>
</comment>
<dbReference type="AlphaFoldDB" id="A0A0R1N0L0"/>
<dbReference type="GO" id="GO:0006004">
    <property type="term" value="P:fucose metabolic process"/>
    <property type="evidence" value="ECO:0007669"/>
    <property type="project" value="TreeGrafter"/>
</dbReference>